<evidence type="ECO:0000256" key="2">
    <source>
        <dbReference type="ARBA" id="ARBA00022801"/>
    </source>
</evidence>
<dbReference type="AlphaFoldDB" id="A0A0S4QVN5"/>
<evidence type="ECO:0000256" key="3">
    <source>
        <dbReference type="SAM" id="MobiDB-lite"/>
    </source>
</evidence>
<dbReference type="GO" id="GO:0016020">
    <property type="term" value="C:membrane"/>
    <property type="evidence" value="ECO:0007669"/>
    <property type="project" value="TreeGrafter"/>
</dbReference>
<dbReference type="InterPro" id="IPR002410">
    <property type="entry name" value="Peptidase_S33"/>
</dbReference>
<dbReference type="Gene3D" id="3.40.50.1820">
    <property type="entry name" value="alpha/beta hydrolase"/>
    <property type="match status" value="1"/>
</dbReference>
<accession>A0A0S4QVN5</accession>
<dbReference type="EMBL" id="FAOZ01000030">
    <property type="protein sequence ID" value="CUU59680.1"/>
    <property type="molecule type" value="Genomic_DNA"/>
</dbReference>
<sequence>MTAARAKRPPEAAPRQDPGSARAFRVARAGGHVAGSVRGGGTPLLVLHGGPGLSDTSFLFADELEGWQTVRYTQRGVPPSSEQGPYTLEHHVADAVAVIDALGLQHVCVVGHSWGGHLAMHLAVSRPDRVLGLVLVDPFGATGDGGEAALATEMTARLPAGDAARADALDRRALAGFGSEAEALESMALFWRSYYANPAHAPAMPAGLRLSVSCYAESLTSMRHHLAQDTLARLAPTATCPVHVVVGGASPIPTSVGSATADLFPRGRLITVPGGGHLPWTERPGCLRAALENLRNELHADSLVPPHARQQCERAEPAV</sequence>
<proteinExistence type="inferred from homology"/>
<dbReference type="GO" id="GO:0004177">
    <property type="term" value="F:aminopeptidase activity"/>
    <property type="evidence" value="ECO:0007669"/>
    <property type="project" value="UniProtKB-EC"/>
</dbReference>
<dbReference type="Proteomes" id="UP000198802">
    <property type="component" value="Unassembled WGS sequence"/>
</dbReference>
<dbReference type="RefSeq" id="WP_165615851.1">
    <property type="nucleotide sequence ID" value="NZ_FAOZ01000030.1"/>
</dbReference>
<gene>
    <name evidence="5" type="ORF">Ga0074812_13060</name>
</gene>
<evidence type="ECO:0000313" key="5">
    <source>
        <dbReference type="EMBL" id="CUU59680.1"/>
    </source>
</evidence>
<dbReference type="PRINTS" id="PR00793">
    <property type="entry name" value="PROAMNOPTASE"/>
</dbReference>
<organism evidence="5 6">
    <name type="scientific">Parafrankia irregularis</name>
    <dbReference type="NCBI Taxonomy" id="795642"/>
    <lineage>
        <taxon>Bacteria</taxon>
        <taxon>Bacillati</taxon>
        <taxon>Actinomycetota</taxon>
        <taxon>Actinomycetes</taxon>
        <taxon>Frankiales</taxon>
        <taxon>Frankiaceae</taxon>
        <taxon>Parafrankia</taxon>
    </lineage>
</organism>
<dbReference type="SUPFAM" id="SSF53474">
    <property type="entry name" value="alpha/beta-Hydrolases"/>
    <property type="match status" value="1"/>
</dbReference>
<protein>
    <submittedName>
        <fullName evidence="5">Proline iminopeptidase</fullName>
    </submittedName>
</protein>
<evidence type="ECO:0000313" key="6">
    <source>
        <dbReference type="Proteomes" id="UP000198802"/>
    </source>
</evidence>
<keyword evidence="2" id="KW-0378">Hydrolase</keyword>
<comment type="similarity">
    <text evidence="1">Belongs to the peptidase S33 family.</text>
</comment>
<dbReference type="GO" id="GO:0006508">
    <property type="term" value="P:proteolysis"/>
    <property type="evidence" value="ECO:0007669"/>
    <property type="project" value="InterPro"/>
</dbReference>
<dbReference type="Pfam" id="PF00561">
    <property type="entry name" value="Abhydrolase_1"/>
    <property type="match status" value="1"/>
</dbReference>
<dbReference type="PANTHER" id="PTHR43798:SF31">
    <property type="entry name" value="AB HYDROLASE SUPERFAMILY PROTEIN YCLE"/>
    <property type="match status" value="1"/>
</dbReference>
<feature type="region of interest" description="Disordered" evidence="3">
    <location>
        <begin position="1"/>
        <end position="21"/>
    </location>
</feature>
<evidence type="ECO:0000259" key="4">
    <source>
        <dbReference type="Pfam" id="PF00561"/>
    </source>
</evidence>
<keyword evidence="6" id="KW-1185">Reference proteome</keyword>
<dbReference type="InterPro" id="IPR000073">
    <property type="entry name" value="AB_hydrolase_1"/>
</dbReference>
<dbReference type="InterPro" id="IPR029058">
    <property type="entry name" value="AB_hydrolase_fold"/>
</dbReference>
<evidence type="ECO:0000256" key="1">
    <source>
        <dbReference type="ARBA" id="ARBA00010088"/>
    </source>
</evidence>
<name>A0A0S4QVN5_9ACTN</name>
<reference evidence="6" key="1">
    <citation type="submission" date="2015-11" db="EMBL/GenBank/DDBJ databases">
        <authorList>
            <person name="Varghese N."/>
        </authorList>
    </citation>
    <scope>NUCLEOTIDE SEQUENCE [LARGE SCALE GENOMIC DNA]</scope>
    <source>
        <strain evidence="6">DSM 45899</strain>
    </source>
</reference>
<dbReference type="PANTHER" id="PTHR43798">
    <property type="entry name" value="MONOACYLGLYCEROL LIPASE"/>
    <property type="match status" value="1"/>
</dbReference>
<dbReference type="InterPro" id="IPR050266">
    <property type="entry name" value="AB_hydrolase_sf"/>
</dbReference>
<feature type="domain" description="AB hydrolase-1" evidence="4">
    <location>
        <begin position="43"/>
        <end position="279"/>
    </location>
</feature>